<evidence type="ECO:0000256" key="5">
    <source>
        <dbReference type="SAM" id="MobiDB-lite"/>
    </source>
</evidence>
<dbReference type="GO" id="GO:0005634">
    <property type="term" value="C:nucleus"/>
    <property type="evidence" value="ECO:0007669"/>
    <property type="project" value="UniProtKB-SubCell"/>
</dbReference>
<protein>
    <submittedName>
        <fullName evidence="9">Putative inactive poly</fullName>
    </submittedName>
</protein>
<dbReference type="EMBL" id="KQ989519">
    <property type="protein sequence ID" value="KZV54507.1"/>
    <property type="molecule type" value="Genomic_DNA"/>
</dbReference>
<dbReference type="Gene3D" id="3.90.228.10">
    <property type="match status" value="1"/>
</dbReference>
<dbReference type="InterPro" id="IPR004170">
    <property type="entry name" value="WWE_dom"/>
</dbReference>
<evidence type="ECO:0000313" key="10">
    <source>
        <dbReference type="Proteomes" id="UP000250235"/>
    </source>
</evidence>
<accession>A0A2Z7D6A8</accession>
<dbReference type="InterPro" id="IPR057823">
    <property type="entry name" value="WWE_RCD1"/>
</dbReference>
<gene>
    <name evidence="9" type="ORF">F511_01305</name>
</gene>
<dbReference type="SUPFAM" id="SSF117839">
    <property type="entry name" value="WWE domain"/>
    <property type="match status" value="1"/>
</dbReference>
<evidence type="ECO:0000259" key="7">
    <source>
        <dbReference type="PROSITE" id="PS51059"/>
    </source>
</evidence>
<evidence type="ECO:0000259" key="8">
    <source>
        <dbReference type="PROSITE" id="PS51879"/>
    </source>
</evidence>
<dbReference type="Proteomes" id="UP000250235">
    <property type="component" value="Unassembled WGS sequence"/>
</dbReference>
<proteinExistence type="predicted"/>
<dbReference type="PROSITE" id="PS51879">
    <property type="entry name" value="RST"/>
    <property type="match status" value="1"/>
</dbReference>
<feature type="domain" description="WWE" evidence="6">
    <location>
        <begin position="30"/>
        <end position="105"/>
    </location>
</feature>
<dbReference type="OrthoDB" id="6133115at2759"/>
<dbReference type="InterPro" id="IPR044964">
    <property type="entry name" value="RCD1/SRO1-5"/>
</dbReference>
<evidence type="ECO:0000256" key="1">
    <source>
        <dbReference type="ARBA" id="ARBA00004123"/>
    </source>
</evidence>
<feature type="domain" description="PARP catalytic" evidence="7">
    <location>
        <begin position="195"/>
        <end position="416"/>
    </location>
</feature>
<dbReference type="Pfam" id="PF23467">
    <property type="entry name" value="WWE_5"/>
    <property type="match status" value="1"/>
</dbReference>
<dbReference type="GO" id="GO:0003950">
    <property type="term" value="F:NAD+ poly-ADP-ribosyltransferase activity"/>
    <property type="evidence" value="ECO:0007669"/>
    <property type="project" value="InterPro"/>
</dbReference>
<comment type="subcellular location">
    <subcellularLocation>
        <location evidence="1">Nucleus</location>
    </subcellularLocation>
</comment>
<keyword evidence="4" id="KW-0539">Nucleus</keyword>
<feature type="compositionally biased region" description="Acidic residues" evidence="5">
    <location>
        <begin position="174"/>
        <end position="183"/>
    </location>
</feature>
<evidence type="ECO:0000256" key="3">
    <source>
        <dbReference type="ARBA" id="ARBA00023016"/>
    </source>
</evidence>
<reference evidence="9 10" key="1">
    <citation type="journal article" date="2015" name="Proc. Natl. Acad. Sci. U.S.A.">
        <title>The resurrection genome of Boea hygrometrica: A blueprint for survival of dehydration.</title>
        <authorList>
            <person name="Xiao L."/>
            <person name="Yang G."/>
            <person name="Zhang L."/>
            <person name="Yang X."/>
            <person name="Zhao S."/>
            <person name="Ji Z."/>
            <person name="Zhou Q."/>
            <person name="Hu M."/>
            <person name="Wang Y."/>
            <person name="Chen M."/>
            <person name="Xu Y."/>
            <person name="Jin H."/>
            <person name="Xiao X."/>
            <person name="Hu G."/>
            <person name="Bao F."/>
            <person name="Hu Y."/>
            <person name="Wan P."/>
            <person name="Li L."/>
            <person name="Deng X."/>
            <person name="Kuang T."/>
            <person name="Xiang C."/>
            <person name="Zhu J.K."/>
            <person name="Oliver M.J."/>
            <person name="He Y."/>
        </authorList>
    </citation>
    <scope>NUCLEOTIDE SEQUENCE [LARGE SCALE GENOMIC DNA]</scope>
    <source>
        <strain evidence="10">cv. XS01</strain>
    </source>
</reference>
<evidence type="ECO:0000313" key="9">
    <source>
        <dbReference type="EMBL" id="KZV54507.1"/>
    </source>
</evidence>
<dbReference type="InterPro" id="IPR037197">
    <property type="entry name" value="WWE_dom_sf"/>
</dbReference>
<feature type="domain" description="RST" evidence="8">
    <location>
        <begin position="410"/>
        <end position="478"/>
    </location>
</feature>
<keyword evidence="10" id="KW-1185">Reference proteome</keyword>
<dbReference type="PANTHER" id="PTHR32263:SF19">
    <property type="entry name" value="OS03G0230300 PROTEIN"/>
    <property type="match status" value="1"/>
</dbReference>
<organism evidence="9 10">
    <name type="scientific">Dorcoceras hygrometricum</name>
    <dbReference type="NCBI Taxonomy" id="472368"/>
    <lineage>
        <taxon>Eukaryota</taxon>
        <taxon>Viridiplantae</taxon>
        <taxon>Streptophyta</taxon>
        <taxon>Embryophyta</taxon>
        <taxon>Tracheophyta</taxon>
        <taxon>Spermatophyta</taxon>
        <taxon>Magnoliopsida</taxon>
        <taxon>eudicotyledons</taxon>
        <taxon>Gunneridae</taxon>
        <taxon>Pentapetalae</taxon>
        <taxon>asterids</taxon>
        <taxon>lamiids</taxon>
        <taxon>Lamiales</taxon>
        <taxon>Gesneriaceae</taxon>
        <taxon>Didymocarpoideae</taxon>
        <taxon>Trichosporeae</taxon>
        <taxon>Loxocarpinae</taxon>
        <taxon>Dorcoceras</taxon>
    </lineage>
</organism>
<name>A0A2Z7D6A8_9LAMI</name>
<dbReference type="AlphaFoldDB" id="A0A2Z7D6A8"/>
<dbReference type="SUPFAM" id="SSF56399">
    <property type="entry name" value="ADP-ribosylation"/>
    <property type="match status" value="1"/>
</dbReference>
<dbReference type="PROSITE" id="PS51059">
    <property type="entry name" value="PARP_CATALYTIC"/>
    <property type="match status" value="1"/>
</dbReference>
<evidence type="ECO:0000259" key="6">
    <source>
        <dbReference type="PROSITE" id="PS50918"/>
    </source>
</evidence>
<dbReference type="Pfam" id="PF00644">
    <property type="entry name" value="PARP"/>
    <property type="match status" value="1"/>
</dbReference>
<dbReference type="PANTHER" id="PTHR32263">
    <property type="entry name" value="INACTIVE POLY [ADP-RIBOSE] POLYMERASE SRO4-RELATED"/>
    <property type="match status" value="1"/>
</dbReference>
<sequence length="478" mass="53701">MDSAMMTNKFAQGNDGYAKGMSPSRDPLIQNYSNFKRSSEPKRVMFYDKGSWADYPEAVVEAIKLGFSEGKPMIEARIEGLDCFLDFYRMLEIELGSGNHRSISWIDVDGKCFFPKAFINSCDDYEPDFHHGYGDNSKIEIEIKLSKLASSESLKNVDLNEMERVSKRKKEEQAEMDQPEQEESSSNVKVKRRRSVGEKELQSPRWPRTRVLRVEEEGYALVKNLFLTGLKSVEPAAEVTVINQCVRTGPLDVARHQVFMKQMEVTKQARGASNMVLAWYGTSAKDVESILMHGIGIPAMESRSEGHGLGIHLSPLRSPKNSALLAETDENGEKHVILCKVILGKCEKIDAGSRQDHPSSVEYDTGVDDLTSPQWYTVWYANMNTHIIPECVVSYRPANVPGSVTDVSCVNWVPPSHLIAKLLNKMRSSLPVPKFQELQSLCGLCKEGKLGKNVFMQQLRSVIGDDLLRSTVREIRGL</sequence>
<keyword evidence="3" id="KW-0346">Stress response</keyword>
<keyword evidence="2" id="KW-0217">Developmental protein</keyword>
<dbReference type="InterPro" id="IPR022003">
    <property type="entry name" value="RST"/>
</dbReference>
<dbReference type="InterPro" id="IPR012317">
    <property type="entry name" value="Poly(ADP-ribose)pol_cat_dom"/>
</dbReference>
<feature type="region of interest" description="Disordered" evidence="5">
    <location>
        <begin position="160"/>
        <end position="202"/>
    </location>
</feature>
<evidence type="ECO:0000256" key="4">
    <source>
        <dbReference type="ARBA" id="ARBA00023242"/>
    </source>
</evidence>
<feature type="compositionally biased region" description="Basic and acidic residues" evidence="5">
    <location>
        <begin position="161"/>
        <end position="173"/>
    </location>
</feature>
<evidence type="ECO:0000256" key="2">
    <source>
        <dbReference type="ARBA" id="ARBA00022473"/>
    </source>
</evidence>
<dbReference type="Pfam" id="PF12174">
    <property type="entry name" value="RST"/>
    <property type="match status" value="1"/>
</dbReference>
<dbReference type="PROSITE" id="PS50918">
    <property type="entry name" value="WWE"/>
    <property type="match status" value="1"/>
</dbReference>